<evidence type="ECO:0000256" key="11">
    <source>
        <dbReference type="ARBA" id="ARBA00049091"/>
    </source>
</evidence>
<keyword evidence="3" id="KW-0575">Peroxidase</keyword>
<dbReference type="SUPFAM" id="SSF52833">
    <property type="entry name" value="Thioredoxin-like"/>
    <property type="match status" value="1"/>
</dbReference>
<feature type="signal peptide" evidence="12">
    <location>
        <begin position="1"/>
        <end position="24"/>
    </location>
</feature>
<keyword evidence="15" id="KW-1185">Reference proteome</keyword>
<dbReference type="EC" id="1.11.1.24" evidence="2"/>
<evidence type="ECO:0000313" key="15">
    <source>
        <dbReference type="Proteomes" id="UP000004931"/>
    </source>
</evidence>
<dbReference type="AlphaFoldDB" id="A0Y8K7"/>
<evidence type="ECO:0000256" key="4">
    <source>
        <dbReference type="ARBA" id="ARBA00022862"/>
    </source>
</evidence>
<reference evidence="14 15" key="1">
    <citation type="journal article" date="2010" name="J. Bacteriol.">
        <title>Genome sequence of the oligotrophic marine Gammaproteobacterium HTCC2143, isolated from the Oregon Coast.</title>
        <authorList>
            <person name="Oh H.M."/>
            <person name="Kang I."/>
            <person name="Ferriera S."/>
            <person name="Giovannoni S.J."/>
            <person name="Cho J.C."/>
        </authorList>
    </citation>
    <scope>NUCLEOTIDE SEQUENCE [LARGE SCALE GENOMIC DNA]</scope>
    <source>
        <strain evidence="14 15">HTCC2143</strain>
    </source>
</reference>
<dbReference type="OrthoDB" id="9809746at2"/>
<organism evidence="14 15">
    <name type="scientific">marine gamma proteobacterium HTCC2143</name>
    <dbReference type="NCBI Taxonomy" id="247633"/>
    <lineage>
        <taxon>Bacteria</taxon>
        <taxon>Pseudomonadati</taxon>
        <taxon>Pseudomonadota</taxon>
        <taxon>Gammaproteobacteria</taxon>
        <taxon>Cellvibrionales</taxon>
        <taxon>Spongiibacteraceae</taxon>
        <taxon>BD1-7 clade</taxon>
    </lineage>
</organism>
<dbReference type="PANTHER" id="PTHR42801:SF7">
    <property type="entry name" value="SLL1159 PROTEIN"/>
    <property type="match status" value="1"/>
</dbReference>
<keyword evidence="6" id="KW-1015">Disulfide bond</keyword>
<dbReference type="EMBL" id="AAVT01000001">
    <property type="protein sequence ID" value="EAW32461.1"/>
    <property type="molecule type" value="Genomic_DNA"/>
</dbReference>
<dbReference type="STRING" id="247633.GP2143_14436"/>
<comment type="similarity">
    <text evidence="9">Belongs to the peroxiredoxin family. BCP/PrxQ subfamily.</text>
</comment>
<dbReference type="Proteomes" id="UP000004931">
    <property type="component" value="Unassembled WGS sequence"/>
</dbReference>
<keyword evidence="7" id="KW-0676">Redox-active center</keyword>
<evidence type="ECO:0000256" key="7">
    <source>
        <dbReference type="ARBA" id="ARBA00023284"/>
    </source>
</evidence>
<comment type="function">
    <text evidence="1">Thiol-specific peroxidase that catalyzes the reduction of hydrogen peroxide and organic hydroperoxides to water and alcohols, respectively. Plays a role in cell protection against oxidative stress by detoxifying peroxides and as sensor of hydrogen peroxide-mediated signaling events.</text>
</comment>
<dbReference type="GO" id="GO:0005737">
    <property type="term" value="C:cytoplasm"/>
    <property type="evidence" value="ECO:0007669"/>
    <property type="project" value="TreeGrafter"/>
</dbReference>
<dbReference type="Gene3D" id="3.40.30.10">
    <property type="entry name" value="Glutaredoxin"/>
    <property type="match status" value="1"/>
</dbReference>
<comment type="catalytic activity">
    <reaction evidence="11">
        <text>a hydroperoxide + [thioredoxin]-dithiol = an alcohol + [thioredoxin]-disulfide + H2O</text>
        <dbReference type="Rhea" id="RHEA:62620"/>
        <dbReference type="Rhea" id="RHEA-COMP:10698"/>
        <dbReference type="Rhea" id="RHEA-COMP:10700"/>
        <dbReference type="ChEBI" id="CHEBI:15377"/>
        <dbReference type="ChEBI" id="CHEBI:29950"/>
        <dbReference type="ChEBI" id="CHEBI:30879"/>
        <dbReference type="ChEBI" id="CHEBI:35924"/>
        <dbReference type="ChEBI" id="CHEBI:50058"/>
        <dbReference type="EC" id="1.11.1.24"/>
    </reaction>
</comment>
<accession>A0Y8K7</accession>
<comment type="caution">
    <text evidence="14">The sequence shown here is derived from an EMBL/GenBank/DDBJ whole genome shotgun (WGS) entry which is preliminary data.</text>
</comment>
<keyword evidence="5" id="KW-0560">Oxidoreductase</keyword>
<dbReference type="GO" id="GO:0008379">
    <property type="term" value="F:thioredoxin peroxidase activity"/>
    <property type="evidence" value="ECO:0007669"/>
    <property type="project" value="TreeGrafter"/>
</dbReference>
<dbReference type="GO" id="GO:0045454">
    <property type="term" value="P:cell redox homeostasis"/>
    <property type="evidence" value="ECO:0007669"/>
    <property type="project" value="TreeGrafter"/>
</dbReference>
<dbReference type="PANTHER" id="PTHR42801">
    <property type="entry name" value="THIOREDOXIN-DEPENDENT PEROXIDE REDUCTASE"/>
    <property type="match status" value="1"/>
</dbReference>
<sequence>MLNRAVSKSLIALPLILLSMAVTAELKIPSKNPALSVTGQQQLGTRENNIGLAIGSTVADFSISTHDNKTVTLKDIQSMGDTLVVFYRGGWCPYCNVQIRQLTQAWPEFQQRRITPILISVDKTDAAALAQRTYEIPFPVLSDTDLIAHNAFEVVLDVDDATFERYKKYGIDLELWSGKNHHKIAVTAAYIVDKNAVVKWAHTSLDYKTRPSVEQLLDIIDTIAR</sequence>
<feature type="domain" description="Thioredoxin" evidence="13">
    <location>
        <begin position="52"/>
        <end position="225"/>
    </location>
</feature>
<evidence type="ECO:0000256" key="8">
    <source>
        <dbReference type="ARBA" id="ARBA00032824"/>
    </source>
</evidence>
<evidence type="ECO:0000256" key="6">
    <source>
        <dbReference type="ARBA" id="ARBA00023157"/>
    </source>
</evidence>
<evidence type="ECO:0000256" key="5">
    <source>
        <dbReference type="ARBA" id="ARBA00023002"/>
    </source>
</evidence>
<evidence type="ECO:0000256" key="12">
    <source>
        <dbReference type="SAM" id="SignalP"/>
    </source>
</evidence>
<evidence type="ECO:0000313" key="14">
    <source>
        <dbReference type="EMBL" id="EAW32461.1"/>
    </source>
</evidence>
<keyword evidence="4" id="KW-0049">Antioxidant</keyword>
<dbReference type="Pfam" id="PF00578">
    <property type="entry name" value="AhpC-TSA"/>
    <property type="match status" value="1"/>
</dbReference>
<evidence type="ECO:0000256" key="2">
    <source>
        <dbReference type="ARBA" id="ARBA00013017"/>
    </source>
</evidence>
<dbReference type="InterPro" id="IPR050924">
    <property type="entry name" value="Peroxiredoxin_BCP/PrxQ"/>
</dbReference>
<evidence type="ECO:0000259" key="13">
    <source>
        <dbReference type="PROSITE" id="PS51352"/>
    </source>
</evidence>
<evidence type="ECO:0000256" key="10">
    <source>
        <dbReference type="ARBA" id="ARBA00042639"/>
    </source>
</evidence>
<feature type="chain" id="PRO_5002631314" description="thioredoxin-dependent peroxiredoxin" evidence="12">
    <location>
        <begin position="25"/>
        <end position="225"/>
    </location>
</feature>
<proteinExistence type="inferred from homology"/>
<name>A0Y8K7_9GAMM</name>
<gene>
    <name evidence="14" type="ORF">GP2143_14436</name>
</gene>
<evidence type="ECO:0000256" key="3">
    <source>
        <dbReference type="ARBA" id="ARBA00022559"/>
    </source>
</evidence>
<dbReference type="InterPro" id="IPR000866">
    <property type="entry name" value="AhpC/TSA"/>
</dbReference>
<evidence type="ECO:0000256" key="9">
    <source>
        <dbReference type="ARBA" id="ARBA00038489"/>
    </source>
</evidence>
<dbReference type="GO" id="GO:0034599">
    <property type="term" value="P:cellular response to oxidative stress"/>
    <property type="evidence" value="ECO:0007669"/>
    <property type="project" value="TreeGrafter"/>
</dbReference>
<dbReference type="InterPro" id="IPR013766">
    <property type="entry name" value="Thioredoxin_domain"/>
</dbReference>
<dbReference type="PROSITE" id="PS51352">
    <property type="entry name" value="THIOREDOXIN_2"/>
    <property type="match status" value="1"/>
</dbReference>
<dbReference type="eggNOG" id="COG1225">
    <property type="taxonomic scope" value="Bacteria"/>
</dbReference>
<protein>
    <recommendedName>
        <fullName evidence="2">thioredoxin-dependent peroxiredoxin</fullName>
        <ecNumber evidence="2">1.11.1.24</ecNumber>
    </recommendedName>
    <alternativeName>
        <fullName evidence="8">Thioredoxin peroxidase</fullName>
    </alternativeName>
    <alternativeName>
        <fullName evidence="10">Thioredoxin-dependent peroxiredoxin Bcp</fullName>
    </alternativeName>
</protein>
<keyword evidence="12" id="KW-0732">Signal</keyword>
<evidence type="ECO:0000256" key="1">
    <source>
        <dbReference type="ARBA" id="ARBA00003330"/>
    </source>
</evidence>
<dbReference type="InterPro" id="IPR036249">
    <property type="entry name" value="Thioredoxin-like_sf"/>
</dbReference>